<keyword evidence="3" id="KW-1185">Reference proteome</keyword>
<dbReference type="AlphaFoldDB" id="A0A4R8CLX4"/>
<dbReference type="Gene3D" id="1.10.260.40">
    <property type="entry name" value="lambda repressor-like DNA-binding domains"/>
    <property type="match status" value="1"/>
</dbReference>
<gene>
    <name evidence="2" type="ORF">EV653_2223</name>
</gene>
<evidence type="ECO:0000313" key="3">
    <source>
        <dbReference type="Proteomes" id="UP000295146"/>
    </source>
</evidence>
<dbReference type="InterPro" id="IPR024747">
    <property type="entry name" value="Pyridox_Oxase-rel"/>
</dbReference>
<dbReference type="Proteomes" id="UP000295146">
    <property type="component" value="Unassembled WGS sequence"/>
</dbReference>
<comment type="caution">
    <text evidence="2">The sequence shown here is derived from an EMBL/GenBank/DDBJ whole genome shotgun (WGS) entry which is preliminary data.</text>
</comment>
<dbReference type="PROSITE" id="PS50943">
    <property type="entry name" value="HTH_CROC1"/>
    <property type="match status" value="1"/>
</dbReference>
<dbReference type="InterPro" id="IPR012349">
    <property type="entry name" value="Split_barrel_FMN-bd"/>
</dbReference>
<name>A0A4R8CLX4_9ACTN</name>
<dbReference type="SMART" id="SM00530">
    <property type="entry name" value="HTH_XRE"/>
    <property type="match status" value="1"/>
</dbReference>
<proteinExistence type="predicted"/>
<dbReference type="InterPro" id="IPR001387">
    <property type="entry name" value="Cro/C1-type_HTH"/>
</dbReference>
<dbReference type="RefSeq" id="WP_134101031.1">
    <property type="nucleotide sequence ID" value="NZ_SODP01000001.1"/>
</dbReference>
<accession>A0A4R8CLX4</accession>
<dbReference type="GO" id="GO:0003677">
    <property type="term" value="F:DNA binding"/>
    <property type="evidence" value="ECO:0007669"/>
    <property type="project" value="InterPro"/>
</dbReference>
<dbReference type="OrthoDB" id="5193072at2"/>
<dbReference type="Gene3D" id="2.30.110.10">
    <property type="entry name" value="Electron Transport, Fmn-binding Protein, Chain A"/>
    <property type="match status" value="1"/>
</dbReference>
<feature type="domain" description="HTH cro/C1-type" evidence="1">
    <location>
        <begin position="18"/>
        <end position="72"/>
    </location>
</feature>
<organism evidence="2 3">
    <name type="scientific">Kribbella pratensis</name>
    <dbReference type="NCBI Taxonomy" id="2512112"/>
    <lineage>
        <taxon>Bacteria</taxon>
        <taxon>Bacillati</taxon>
        <taxon>Actinomycetota</taxon>
        <taxon>Actinomycetes</taxon>
        <taxon>Propionibacteriales</taxon>
        <taxon>Kribbellaceae</taxon>
        <taxon>Kribbella</taxon>
    </lineage>
</organism>
<dbReference type="SUPFAM" id="SSF47413">
    <property type="entry name" value="lambda repressor-like DNA-binding domains"/>
    <property type="match status" value="1"/>
</dbReference>
<dbReference type="SUPFAM" id="SSF50475">
    <property type="entry name" value="FMN-binding split barrel"/>
    <property type="match status" value="1"/>
</dbReference>
<sequence>MDSRSQTTPTPSDLGLRIRRRRLALGLSTAEVAERTGSSIERIEQIETGPFALTGGGLVRLARALDTDVDDLTSPRRPRTPHRAPIAPVLDPMRREECITLIDARDVGRIAYNRADELVVIPVNYCHLNGLIIFRTAADSAVAQYDLAPVAFELDDLDEGMREGWSVLVNGIVRPATPEESQLARGRVEPWAGGTRETCMVVEPHRITGRRIRSG</sequence>
<dbReference type="CDD" id="cd00093">
    <property type="entry name" value="HTH_XRE"/>
    <property type="match status" value="1"/>
</dbReference>
<dbReference type="Pfam" id="PF12900">
    <property type="entry name" value="Pyridox_ox_2"/>
    <property type="match status" value="1"/>
</dbReference>
<evidence type="ECO:0000259" key="1">
    <source>
        <dbReference type="PROSITE" id="PS50943"/>
    </source>
</evidence>
<evidence type="ECO:0000313" key="2">
    <source>
        <dbReference type="EMBL" id="TDW77059.1"/>
    </source>
</evidence>
<reference evidence="2 3" key="1">
    <citation type="submission" date="2019-03" db="EMBL/GenBank/DDBJ databases">
        <title>Genomic Encyclopedia of Type Strains, Phase III (KMG-III): the genomes of soil and plant-associated and newly described type strains.</title>
        <authorList>
            <person name="Whitman W."/>
        </authorList>
    </citation>
    <scope>NUCLEOTIDE SEQUENCE [LARGE SCALE GENOMIC DNA]</scope>
    <source>
        <strain evidence="2 3">VKM Ac-2573</strain>
    </source>
</reference>
<dbReference type="InterPro" id="IPR010982">
    <property type="entry name" value="Lambda_DNA-bd_dom_sf"/>
</dbReference>
<dbReference type="EMBL" id="SODP01000001">
    <property type="protein sequence ID" value="TDW77059.1"/>
    <property type="molecule type" value="Genomic_DNA"/>
</dbReference>
<dbReference type="Pfam" id="PF13560">
    <property type="entry name" value="HTH_31"/>
    <property type="match status" value="1"/>
</dbReference>
<protein>
    <recommendedName>
        <fullName evidence="1">HTH cro/C1-type domain-containing protein</fullName>
    </recommendedName>
</protein>